<accession>A0A7H2BHJ0</accession>
<protein>
    <recommendedName>
        <fullName evidence="6">Peptide deformylase</fullName>
        <shortName evidence="6">PDF</shortName>
        <ecNumber evidence="6">3.5.1.88</ecNumber>
    </recommendedName>
    <alternativeName>
        <fullName evidence="6">Polypeptide deformylase</fullName>
    </alternativeName>
</protein>
<dbReference type="Gene3D" id="3.90.45.10">
    <property type="entry name" value="Peptide deformylase"/>
    <property type="match status" value="1"/>
</dbReference>
<dbReference type="GO" id="GO:0042586">
    <property type="term" value="F:peptide deformylase activity"/>
    <property type="evidence" value="ECO:0007669"/>
    <property type="project" value="UniProtKB-UniRule"/>
</dbReference>
<evidence type="ECO:0000256" key="6">
    <source>
        <dbReference type="HAMAP-Rule" id="MF_00163"/>
    </source>
</evidence>
<dbReference type="EMBL" id="CP061538">
    <property type="protein sequence ID" value="QNV39136.1"/>
    <property type="molecule type" value="Genomic_DNA"/>
</dbReference>
<dbReference type="CDD" id="cd00487">
    <property type="entry name" value="Pep_deformylase"/>
    <property type="match status" value="1"/>
</dbReference>
<evidence type="ECO:0000256" key="5">
    <source>
        <dbReference type="ARBA" id="ARBA00023004"/>
    </source>
</evidence>
<dbReference type="Proteomes" id="UP000516421">
    <property type="component" value="Chromosome"/>
</dbReference>
<feature type="active site" evidence="6">
    <location>
        <position position="132"/>
    </location>
</feature>
<keyword evidence="4 6" id="KW-0648">Protein biosynthesis</keyword>
<comment type="function">
    <text evidence="6">Removes the formyl group from the N-terminal Met of newly synthesized proteins. Requires at least a dipeptide for an efficient rate of reaction. N-terminal L-methionine is a prerequisite for activity but the enzyme has broad specificity at other positions.</text>
</comment>
<comment type="cofactor">
    <cofactor evidence="6">
        <name>Fe(2+)</name>
        <dbReference type="ChEBI" id="CHEBI:29033"/>
    </cofactor>
    <text evidence="6">Binds 1 Fe(2+) ion.</text>
</comment>
<keyword evidence="5 6" id="KW-0408">Iron</keyword>
<feature type="binding site" evidence="6">
    <location>
        <position position="135"/>
    </location>
    <ligand>
        <name>Fe cation</name>
        <dbReference type="ChEBI" id="CHEBI:24875"/>
    </ligand>
</feature>
<dbReference type="NCBIfam" id="TIGR00079">
    <property type="entry name" value="pept_deformyl"/>
    <property type="match status" value="1"/>
</dbReference>
<comment type="similarity">
    <text evidence="1 6">Belongs to the polypeptide deformylase family.</text>
</comment>
<dbReference type="PIRSF" id="PIRSF004749">
    <property type="entry name" value="Pep_def"/>
    <property type="match status" value="1"/>
</dbReference>
<comment type="catalytic activity">
    <reaction evidence="6">
        <text>N-terminal N-formyl-L-methionyl-[peptide] + H2O = N-terminal L-methionyl-[peptide] + formate</text>
        <dbReference type="Rhea" id="RHEA:24420"/>
        <dbReference type="Rhea" id="RHEA-COMP:10639"/>
        <dbReference type="Rhea" id="RHEA-COMP:10640"/>
        <dbReference type="ChEBI" id="CHEBI:15377"/>
        <dbReference type="ChEBI" id="CHEBI:15740"/>
        <dbReference type="ChEBI" id="CHEBI:49298"/>
        <dbReference type="ChEBI" id="CHEBI:64731"/>
        <dbReference type="EC" id="3.5.1.88"/>
    </reaction>
</comment>
<keyword evidence="2 6" id="KW-0479">Metal-binding</keyword>
<dbReference type="RefSeq" id="WP_190616640.1">
    <property type="nucleotide sequence ID" value="NZ_CP061538.1"/>
</dbReference>
<dbReference type="Pfam" id="PF01327">
    <property type="entry name" value="Pep_deformylase"/>
    <property type="match status" value="1"/>
</dbReference>
<dbReference type="PRINTS" id="PR01576">
    <property type="entry name" value="PDEFORMYLASE"/>
</dbReference>
<dbReference type="KEGG" id="rama:IDM48_06825"/>
<keyword evidence="8" id="KW-1185">Reference proteome</keyword>
<dbReference type="PANTHER" id="PTHR10458">
    <property type="entry name" value="PEPTIDE DEFORMYLASE"/>
    <property type="match status" value="1"/>
</dbReference>
<dbReference type="InterPro" id="IPR023635">
    <property type="entry name" value="Peptide_deformylase"/>
</dbReference>
<evidence type="ECO:0000313" key="7">
    <source>
        <dbReference type="EMBL" id="QNV39136.1"/>
    </source>
</evidence>
<dbReference type="PANTHER" id="PTHR10458:SF2">
    <property type="entry name" value="PEPTIDE DEFORMYLASE, MITOCHONDRIAL"/>
    <property type="match status" value="1"/>
</dbReference>
<gene>
    <name evidence="6 7" type="primary">def</name>
    <name evidence="7" type="ORF">IDM48_06825</name>
</gene>
<evidence type="ECO:0000256" key="3">
    <source>
        <dbReference type="ARBA" id="ARBA00022801"/>
    </source>
</evidence>
<name>A0A7H2BHJ0_9MICC</name>
<reference evidence="7 8" key="1">
    <citation type="submission" date="2020-09" db="EMBL/GenBank/DDBJ databases">
        <title>Investigation of environmental microbe.</title>
        <authorList>
            <person name="Ou Y."/>
            <person name="Kang Q."/>
        </authorList>
    </citation>
    <scope>NUCLEOTIDE SEQUENCE [LARGE SCALE GENOMIC DNA]</scope>
    <source>
        <strain evidence="7 8">KJZ-9</strain>
    </source>
</reference>
<evidence type="ECO:0000256" key="4">
    <source>
        <dbReference type="ARBA" id="ARBA00022917"/>
    </source>
</evidence>
<evidence type="ECO:0000256" key="2">
    <source>
        <dbReference type="ARBA" id="ARBA00022723"/>
    </source>
</evidence>
<feature type="binding site" evidence="6">
    <location>
        <position position="89"/>
    </location>
    <ligand>
        <name>Fe cation</name>
        <dbReference type="ChEBI" id="CHEBI:24875"/>
    </ligand>
</feature>
<evidence type="ECO:0000256" key="1">
    <source>
        <dbReference type="ARBA" id="ARBA00010759"/>
    </source>
</evidence>
<dbReference type="HAMAP" id="MF_00163">
    <property type="entry name" value="Pep_deformylase"/>
    <property type="match status" value="1"/>
</dbReference>
<proteinExistence type="inferred from homology"/>
<feature type="binding site" evidence="6">
    <location>
        <position position="131"/>
    </location>
    <ligand>
        <name>Fe cation</name>
        <dbReference type="ChEBI" id="CHEBI:24875"/>
    </ligand>
</feature>
<dbReference type="EC" id="3.5.1.88" evidence="6"/>
<dbReference type="InterPro" id="IPR036821">
    <property type="entry name" value="Peptide_deformylase_sf"/>
</dbReference>
<sequence length="197" mass="21215">MAILTVRTVGDPVLRSECEEITVFDDDLKKLIVDMLETMYEVNGVGLAGPQIGINKKIFTFGNIDGREGYIINPVLETGDEDQEGGEGCLSVPGISSDTPRKNWARVTGVDADNKPLVLEGEGLFARMLQHETDHLYGTLFIDRLVGEERKEAMRAIRKADFENVSAAVHSERASAVSSAFGAGVVPSGSAFGGGKR</sequence>
<dbReference type="GO" id="GO:0006412">
    <property type="term" value="P:translation"/>
    <property type="evidence" value="ECO:0007669"/>
    <property type="project" value="UniProtKB-UniRule"/>
</dbReference>
<organism evidence="7 8">
    <name type="scientific">Rothia amarae</name>
    <dbReference type="NCBI Taxonomy" id="169480"/>
    <lineage>
        <taxon>Bacteria</taxon>
        <taxon>Bacillati</taxon>
        <taxon>Actinomycetota</taxon>
        <taxon>Actinomycetes</taxon>
        <taxon>Micrococcales</taxon>
        <taxon>Micrococcaceae</taxon>
        <taxon>Rothia</taxon>
    </lineage>
</organism>
<dbReference type="NCBIfam" id="NF001159">
    <property type="entry name" value="PRK00150.1-3"/>
    <property type="match status" value="1"/>
</dbReference>
<dbReference type="AlphaFoldDB" id="A0A7H2BHJ0"/>
<evidence type="ECO:0000313" key="8">
    <source>
        <dbReference type="Proteomes" id="UP000516421"/>
    </source>
</evidence>
<dbReference type="SUPFAM" id="SSF56420">
    <property type="entry name" value="Peptide deformylase"/>
    <property type="match status" value="1"/>
</dbReference>
<dbReference type="GO" id="GO:0046872">
    <property type="term" value="F:metal ion binding"/>
    <property type="evidence" value="ECO:0007669"/>
    <property type="project" value="UniProtKB-KW"/>
</dbReference>
<keyword evidence="3 6" id="KW-0378">Hydrolase</keyword>